<feature type="region of interest" description="Disordered" evidence="1">
    <location>
        <begin position="246"/>
        <end position="273"/>
    </location>
</feature>
<name>A0AAQ3WJY2_PASNO</name>
<proteinExistence type="predicted"/>
<sequence>MGGDGSKEVVQRRGTRRSHYVNPPPIPAAADKKLIKPIGDSQWEDVTWDGTGHLGLLTAYWKYYCVDPSEQDHANKVPENVTNSWLKSQGQPLGRFRDASEMYLTAEKSRILCLKISQALTRHFVTCGHLKNFRSDQGSIEMLGLRTQHISLEVKDTAKRLNARPNMGRRWKDVMVKDLIGGLHSLTLKLCMRAVATSHMDGKISTWTAMYQAQEMMFVIPEVAPALEPPQWGMFAQMSFFPAPQGSEVQGSNPYQTLPPASEQHGDQQFGQHIDPALGDFVNNLFASGGSGHNSNEPGAMSQGLVDSKHMPAAQTFSQAAHSV</sequence>
<evidence type="ECO:0000313" key="2">
    <source>
        <dbReference type="EMBL" id="WVZ64236.1"/>
    </source>
</evidence>
<feature type="compositionally biased region" description="Polar residues" evidence="1">
    <location>
        <begin position="247"/>
        <end position="256"/>
    </location>
</feature>
<feature type="compositionally biased region" description="Basic and acidic residues" evidence="1">
    <location>
        <begin position="1"/>
        <end position="11"/>
    </location>
</feature>
<dbReference type="EMBL" id="CP144747">
    <property type="protein sequence ID" value="WVZ64236.1"/>
    <property type="molecule type" value="Genomic_DNA"/>
</dbReference>
<evidence type="ECO:0000313" key="3">
    <source>
        <dbReference type="Proteomes" id="UP001341281"/>
    </source>
</evidence>
<evidence type="ECO:0000256" key="1">
    <source>
        <dbReference type="SAM" id="MobiDB-lite"/>
    </source>
</evidence>
<keyword evidence="3" id="KW-1185">Reference proteome</keyword>
<accession>A0AAQ3WJY2</accession>
<dbReference type="AlphaFoldDB" id="A0AAQ3WJY2"/>
<organism evidence="2 3">
    <name type="scientific">Paspalum notatum var. saurae</name>
    <dbReference type="NCBI Taxonomy" id="547442"/>
    <lineage>
        <taxon>Eukaryota</taxon>
        <taxon>Viridiplantae</taxon>
        <taxon>Streptophyta</taxon>
        <taxon>Embryophyta</taxon>
        <taxon>Tracheophyta</taxon>
        <taxon>Spermatophyta</taxon>
        <taxon>Magnoliopsida</taxon>
        <taxon>Liliopsida</taxon>
        <taxon>Poales</taxon>
        <taxon>Poaceae</taxon>
        <taxon>PACMAD clade</taxon>
        <taxon>Panicoideae</taxon>
        <taxon>Andropogonodae</taxon>
        <taxon>Paspaleae</taxon>
        <taxon>Paspalinae</taxon>
        <taxon>Paspalum</taxon>
    </lineage>
</organism>
<feature type="region of interest" description="Disordered" evidence="1">
    <location>
        <begin position="1"/>
        <end position="28"/>
    </location>
</feature>
<protein>
    <submittedName>
        <fullName evidence="2">Uncharacterized protein</fullName>
    </submittedName>
</protein>
<gene>
    <name evidence="2" type="ORF">U9M48_013790</name>
</gene>
<dbReference type="Proteomes" id="UP001341281">
    <property type="component" value="Chromosome 03"/>
</dbReference>
<reference evidence="2 3" key="1">
    <citation type="submission" date="2024-02" db="EMBL/GenBank/DDBJ databases">
        <title>High-quality chromosome-scale genome assembly of Pensacola bahiagrass (Paspalum notatum Flugge var. saurae).</title>
        <authorList>
            <person name="Vega J.M."/>
            <person name="Podio M."/>
            <person name="Orjuela J."/>
            <person name="Siena L.A."/>
            <person name="Pessino S.C."/>
            <person name="Combes M.C."/>
            <person name="Mariac C."/>
            <person name="Albertini E."/>
            <person name="Pupilli F."/>
            <person name="Ortiz J.P.A."/>
            <person name="Leblanc O."/>
        </authorList>
    </citation>
    <scope>NUCLEOTIDE SEQUENCE [LARGE SCALE GENOMIC DNA]</scope>
    <source>
        <strain evidence="2">R1</strain>
        <tissue evidence="2">Leaf</tissue>
    </source>
</reference>